<name>A0A644X929_9ZZZZ</name>
<dbReference type="InterPro" id="IPR002481">
    <property type="entry name" value="FUR"/>
</dbReference>
<dbReference type="Gene3D" id="1.10.10.10">
    <property type="entry name" value="Winged helix-like DNA-binding domain superfamily/Winged helix DNA-binding domain"/>
    <property type="match status" value="1"/>
</dbReference>
<dbReference type="PANTHER" id="PTHR33202:SF8">
    <property type="entry name" value="PEROXIDE-RESPONSIVE REPRESSOR PERR"/>
    <property type="match status" value="1"/>
</dbReference>
<dbReference type="GO" id="GO:1900376">
    <property type="term" value="P:regulation of secondary metabolite biosynthetic process"/>
    <property type="evidence" value="ECO:0007669"/>
    <property type="project" value="TreeGrafter"/>
</dbReference>
<keyword evidence="9" id="KW-0804">Transcription</keyword>
<dbReference type="AlphaFoldDB" id="A0A644X929"/>
<keyword evidence="7" id="KW-0805">Transcription regulation</keyword>
<keyword evidence="5" id="KW-0479">Metal-binding</keyword>
<dbReference type="SUPFAM" id="SSF46785">
    <property type="entry name" value="Winged helix' DNA-binding domain"/>
    <property type="match status" value="1"/>
</dbReference>
<evidence type="ECO:0000256" key="4">
    <source>
        <dbReference type="ARBA" id="ARBA00022491"/>
    </source>
</evidence>
<evidence type="ECO:0000256" key="9">
    <source>
        <dbReference type="ARBA" id="ARBA00023163"/>
    </source>
</evidence>
<evidence type="ECO:0000256" key="1">
    <source>
        <dbReference type="ARBA" id="ARBA00004496"/>
    </source>
</evidence>
<keyword evidence="6" id="KW-0862">Zinc</keyword>
<dbReference type="InterPro" id="IPR036390">
    <property type="entry name" value="WH_DNA-bd_sf"/>
</dbReference>
<evidence type="ECO:0000256" key="8">
    <source>
        <dbReference type="ARBA" id="ARBA00023125"/>
    </source>
</evidence>
<evidence type="ECO:0000256" key="7">
    <source>
        <dbReference type="ARBA" id="ARBA00023015"/>
    </source>
</evidence>
<comment type="subcellular location">
    <subcellularLocation>
        <location evidence="1">Cytoplasm</location>
    </subcellularLocation>
</comment>
<sequence>MKGAQSRKRFIVKSNKICIVFYSFIAICEKCSYTNIVINIVYCFEQKENEMEQKYKCTIDALKNRKIRLSHQRMKILEYMCQHRNHPTADQIYLALHEEEPTLSKTTVYNTLHMLSERGLIREINIENNETRYDIATEDHGHFKCTKCGAVYDFCFDFEGLTAKELSEFEVIDKNVYFKGICPKCLDEKRKTGEQ</sequence>
<dbReference type="EMBL" id="VSSQ01002007">
    <property type="protein sequence ID" value="MPM12670.1"/>
    <property type="molecule type" value="Genomic_DNA"/>
</dbReference>
<dbReference type="GO" id="GO:0008270">
    <property type="term" value="F:zinc ion binding"/>
    <property type="evidence" value="ECO:0007669"/>
    <property type="project" value="TreeGrafter"/>
</dbReference>
<organism evidence="10">
    <name type="scientific">bioreactor metagenome</name>
    <dbReference type="NCBI Taxonomy" id="1076179"/>
    <lineage>
        <taxon>unclassified sequences</taxon>
        <taxon>metagenomes</taxon>
        <taxon>ecological metagenomes</taxon>
    </lineage>
</organism>
<proteinExistence type="inferred from homology"/>
<dbReference type="GO" id="GO:0045892">
    <property type="term" value="P:negative regulation of DNA-templated transcription"/>
    <property type="evidence" value="ECO:0007669"/>
    <property type="project" value="TreeGrafter"/>
</dbReference>
<evidence type="ECO:0000313" key="10">
    <source>
        <dbReference type="EMBL" id="MPM12670.1"/>
    </source>
</evidence>
<evidence type="ECO:0000256" key="3">
    <source>
        <dbReference type="ARBA" id="ARBA00022490"/>
    </source>
</evidence>
<comment type="caution">
    <text evidence="10">The sequence shown here is derived from an EMBL/GenBank/DDBJ whole genome shotgun (WGS) entry which is preliminary data.</text>
</comment>
<evidence type="ECO:0000256" key="2">
    <source>
        <dbReference type="ARBA" id="ARBA00007957"/>
    </source>
</evidence>
<accession>A0A644X929</accession>
<evidence type="ECO:0008006" key="11">
    <source>
        <dbReference type="Google" id="ProtNLM"/>
    </source>
</evidence>
<keyword evidence="4" id="KW-0678">Repressor</keyword>
<keyword evidence="3" id="KW-0963">Cytoplasm</keyword>
<evidence type="ECO:0000256" key="5">
    <source>
        <dbReference type="ARBA" id="ARBA00022723"/>
    </source>
</evidence>
<dbReference type="Gene3D" id="3.30.1490.190">
    <property type="match status" value="1"/>
</dbReference>
<reference evidence="10" key="1">
    <citation type="submission" date="2019-08" db="EMBL/GenBank/DDBJ databases">
        <authorList>
            <person name="Kucharzyk K."/>
            <person name="Murdoch R.W."/>
            <person name="Higgins S."/>
            <person name="Loffler F."/>
        </authorList>
    </citation>
    <scope>NUCLEOTIDE SEQUENCE</scope>
</reference>
<dbReference type="InterPro" id="IPR043135">
    <property type="entry name" value="Fur_C"/>
</dbReference>
<dbReference type="InterPro" id="IPR036388">
    <property type="entry name" value="WH-like_DNA-bd_sf"/>
</dbReference>
<dbReference type="FunFam" id="1.10.10.10:FF:000007">
    <property type="entry name" value="Ferric uptake regulation protein"/>
    <property type="match status" value="1"/>
</dbReference>
<dbReference type="Pfam" id="PF01475">
    <property type="entry name" value="FUR"/>
    <property type="match status" value="1"/>
</dbReference>
<protein>
    <recommendedName>
        <fullName evidence="11">Peroxide operon regulator</fullName>
    </recommendedName>
</protein>
<dbReference type="GO" id="GO:0000976">
    <property type="term" value="F:transcription cis-regulatory region binding"/>
    <property type="evidence" value="ECO:0007669"/>
    <property type="project" value="TreeGrafter"/>
</dbReference>
<dbReference type="GO" id="GO:0005737">
    <property type="term" value="C:cytoplasm"/>
    <property type="evidence" value="ECO:0007669"/>
    <property type="project" value="UniProtKB-SubCell"/>
</dbReference>
<comment type="similarity">
    <text evidence="2">Belongs to the Fur family.</text>
</comment>
<evidence type="ECO:0000256" key="6">
    <source>
        <dbReference type="ARBA" id="ARBA00022833"/>
    </source>
</evidence>
<dbReference type="CDD" id="cd07153">
    <property type="entry name" value="Fur_like"/>
    <property type="match status" value="1"/>
</dbReference>
<keyword evidence="8" id="KW-0238">DNA-binding</keyword>
<dbReference type="PANTHER" id="PTHR33202">
    <property type="entry name" value="ZINC UPTAKE REGULATION PROTEIN"/>
    <property type="match status" value="1"/>
</dbReference>
<gene>
    <name evidence="10" type="ORF">SDC9_59024</name>
</gene>
<dbReference type="GO" id="GO:0003700">
    <property type="term" value="F:DNA-binding transcription factor activity"/>
    <property type="evidence" value="ECO:0007669"/>
    <property type="project" value="InterPro"/>
</dbReference>